<proteinExistence type="predicted"/>
<feature type="compositionally biased region" description="Basic and acidic residues" evidence="1">
    <location>
        <begin position="11"/>
        <end position="30"/>
    </location>
</feature>
<dbReference type="EMBL" id="HBJA01149548">
    <property type="protein sequence ID" value="CAE0840717.1"/>
    <property type="molecule type" value="Transcribed_RNA"/>
</dbReference>
<evidence type="ECO:0000313" key="2">
    <source>
        <dbReference type="EMBL" id="CAE0840717.1"/>
    </source>
</evidence>
<feature type="compositionally biased region" description="Polar residues" evidence="1">
    <location>
        <begin position="45"/>
        <end position="55"/>
    </location>
</feature>
<protein>
    <submittedName>
        <fullName evidence="2">Uncharacterized protein</fullName>
    </submittedName>
</protein>
<sequence length="298" mass="33976">MPRKTTAKKPTKTEKKAQGPKKDEDPKKAEGPLMSRTLLKKGSAAQKNNVRTPQITKVKKSARSKLRKGPSETPAKASGAPPVQLPGVVQKKIQIKENRRSKVESRIEKLALKRRWARPEPAPGLPIKEWENNRKEKGMILDFIQNCPNKRSNARKIVAEMRHTFGIPKRKVGTCIKQMQRIGYLASVGGKLRIMHSKRHQAPEYVDNLKRVRLDSRPEYKQRLLEKEKQRFLEKQQKREARAEKKKLKAGAAPQRPAVKEQFQLPGAVKRSVDVAVKQKTRRQAAVAARRQQPTKAE</sequence>
<gene>
    <name evidence="2" type="ORF">EGYM00163_LOCUS51446</name>
</gene>
<evidence type="ECO:0000256" key="1">
    <source>
        <dbReference type="SAM" id="MobiDB-lite"/>
    </source>
</evidence>
<feature type="compositionally biased region" description="Basic residues" evidence="1">
    <location>
        <begin position="57"/>
        <end position="68"/>
    </location>
</feature>
<organism evidence="2">
    <name type="scientific">Eutreptiella gymnastica</name>
    <dbReference type="NCBI Taxonomy" id="73025"/>
    <lineage>
        <taxon>Eukaryota</taxon>
        <taxon>Discoba</taxon>
        <taxon>Euglenozoa</taxon>
        <taxon>Euglenida</taxon>
        <taxon>Spirocuta</taxon>
        <taxon>Euglenophyceae</taxon>
        <taxon>Eutreptiales</taxon>
        <taxon>Eutreptiaceae</taxon>
        <taxon>Eutreptiella</taxon>
    </lineage>
</organism>
<name>A0A7S4GLR1_9EUGL</name>
<feature type="region of interest" description="Disordered" evidence="1">
    <location>
        <begin position="1"/>
        <end position="84"/>
    </location>
</feature>
<feature type="compositionally biased region" description="Basic residues" evidence="1">
    <location>
        <begin position="1"/>
        <end position="10"/>
    </location>
</feature>
<accession>A0A7S4GLR1</accession>
<dbReference type="AlphaFoldDB" id="A0A7S4GLR1"/>
<feature type="region of interest" description="Disordered" evidence="1">
    <location>
        <begin position="235"/>
        <end position="264"/>
    </location>
</feature>
<reference evidence="2" key="1">
    <citation type="submission" date="2021-01" db="EMBL/GenBank/DDBJ databases">
        <authorList>
            <person name="Corre E."/>
            <person name="Pelletier E."/>
            <person name="Niang G."/>
            <person name="Scheremetjew M."/>
            <person name="Finn R."/>
            <person name="Kale V."/>
            <person name="Holt S."/>
            <person name="Cochrane G."/>
            <person name="Meng A."/>
            <person name="Brown T."/>
            <person name="Cohen L."/>
        </authorList>
    </citation>
    <scope>NUCLEOTIDE SEQUENCE</scope>
    <source>
        <strain evidence="2">CCMP1594</strain>
    </source>
</reference>